<name>A0ACC0DGJ2_9PEZI</name>
<comment type="caution">
    <text evidence="1">The sequence shown here is derived from an EMBL/GenBank/DDBJ whole genome shotgun (WGS) entry which is preliminary data.</text>
</comment>
<sequence>MLVWHEFTVARLGDRLGWARIALVDPPEIPIHRYRDRDIPPERIARVQSRPLWARKFWLASRVESPPRYDATGGLPPCHRSWVSLLSFGISFSVTPAGLEILKRWQASALCFSLLPNTVKSAVLGANYRVVWPPASTMHPI</sequence>
<organism evidence="1 2">
    <name type="scientific">Hypoxylon rubiginosum</name>
    <dbReference type="NCBI Taxonomy" id="110542"/>
    <lineage>
        <taxon>Eukaryota</taxon>
        <taxon>Fungi</taxon>
        <taxon>Dikarya</taxon>
        <taxon>Ascomycota</taxon>
        <taxon>Pezizomycotina</taxon>
        <taxon>Sordariomycetes</taxon>
        <taxon>Xylariomycetidae</taxon>
        <taxon>Xylariales</taxon>
        <taxon>Hypoxylaceae</taxon>
        <taxon>Hypoxylon</taxon>
    </lineage>
</organism>
<accession>A0ACC0DGJ2</accession>
<protein>
    <submittedName>
        <fullName evidence="1">Uncharacterized protein</fullName>
    </submittedName>
</protein>
<gene>
    <name evidence="1" type="ORF">F4821DRAFT_254704</name>
</gene>
<proteinExistence type="predicted"/>
<dbReference type="EMBL" id="MU394285">
    <property type="protein sequence ID" value="KAI6091951.1"/>
    <property type="molecule type" value="Genomic_DNA"/>
</dbReference>
<evidence type="ECO:0000313" key="2">
    <source>
        <dbReference type="Proteomes" id="UP001497680"/>
    </source>
</evidence>
<dbReference type="Proteomes" id="UP001497680">
    <property type="component" value="Unassembled WGS sequence"/>
</dbReference>
<evidence type="ECO:0000313" key="1">
    <source>
        <dbReference type="EMBL" id="KAI6091951.1"/>
    </source>
</evidence>
<keyword evidence="2" id="KW-1185">Reference proteome</keyword>
<reference evidence="1 2" key="1">
    <citation type="journal article" date="2022" name="New Phytol.">
        <title>Ecological generalism drives hyperdiversity of secondary metabolite gene clusters in xylarialean endophytes.</title>
        <authorList>
            <person name="Franco M.E.E."/>
            <person name="Wisecaver J.H."/>
            <person name="Arnold A.E."/>
            <person name="Ju Y.M."/>
            <person name="Slot J.C."/>
            <person name="Ahrendt S."/>
            <person name="Moore L.P."/>
            <person name="Eastman K.E."/>
            <person name="Scott K."/>
            <person name="Konkel Z."/>
            <person name="Mondo S.J."/>
            <person name="Kuo A."/>
            <person name="Hayes R.D."/>
            <person name="Haridas S."/>
            <person name="Andreopoulos B."/>
            <person name="Riley R."/>
            <person name="LaButti K."/>
            <person name="Pangilinan J."/>
            <person name="Lipzen A."/>
            <person name="Amirebrahimi M."/>
            <person name="Yan J."/>
            <person name="Adam C."/>
            <person name="Keymanesh K."/>
            <person name="Ng V."/>
            <person name="Louie K."/>
            <person name="Northen T."/>
            <person name="Drula E."/>
            <person name="Henrissat B."/>
            <person name="Hsieh H.M."/>
            <person name="Youens-Clark K."/>
            <person name="Lutzoni F."/>
            <person name="Miadlikowska J."/>
            <person name="Eastwood D.C."/>
            <person name="Hamelin R.C."/>
            <person name="Grigoriev I.V."/>
            <person name="U'Ren J.M."/>
        </authorList>
    </citation>
    <scope>NUCLEOTIDE SEQUENCE [LARGE SCALE GENOMIC DNA]</scope>
    <source>
        <strain evidence="1 2">ER1909</strain>
    </source>
</reference>